<accession>A0A9N9G553</accession>
<evidence type="ECO:0000256" key="10">
    <source>
        <dbReference type="ARBA" id="ARBA00022989"/>
    </source>
</evidence>
<evidence type="ECO:0000256" key="18">
    <source>
        <dbReference type="SAM" id="Phobius"/>
    </source>
</evidence>
<feature type="transmembrane region" description="Helical" evidence="18">
    <location>
        <begin position="1629"/>
        <end position="1654"/>
    </location>
</feature>
<feature type="transmembrane region" description="Helical" evidence="18">
    <location>
        <begin position="654"/>
        <end position="672"/>
    </location>
</feature>
<dbReference type="PANTHER" id="PTHR45628:SF7">
    <property type="entry name" value="VOLTAGE-DEPENDENT CALCIUM CHANNEL TYPE A SUBUNIT ALPHA-1"/>
    <property type="match status" value="1"/>
</dbReference>
<dbReference type="InterPro" id="IPR011992">
    <property type="entry name" value="EF-hand-dom_pair"/>
</dbReference>
<evidence type="ECO:0000256" key="7">
    <source>
        <dbReference type="ARBA" id="ARBA00022692"/>
    </source>
</evidence>
<evidence type="ECO:0000256" key="1">
    <source>
        <dbReference type="ARBA" id="ARBA00004651"/>
    </source>
</evidence>
<dbReference type="Gene3D" id="1.10.238.10">
    <property type="entry name" value="EF-hand"/>
    <property type="match status" value="1"/>
</dbReference>
<comment type="similarity">
    <text evidence="15">Belongs to the calcium channel alpha-1 subunit (TC 1.A.1.11) family.</text>
</comment>
<feature type="domain" description="EF-hand" evidence="19">
    <location>
        <begin position="1673"/>
        <end position="1708"/>
    </location>
</feature>
<reference evidence="20" key="1">
    <citation type="submission" date="2021-06" db="EMBL/GenBank/DDBJ databases">
        <authorList>
            <person name="Kallberg Y."/>
            <person name="Tangrot J."/>
            <person name="Rosling A."/>
        </authorList>
    </citation>
    <scope>NUCLEOTIDE SEQUENCE</scope>
    <source>
        <strain evidence="20">IA702</strain>
    </source>
</reference>
<feature type="transmembrane region" description="Helical" evidence="18">
    <location>
        <begin position="769"/>
        <end position="799"/>
    </location>
</feature>
<dbReference type="SUPFAM" id="SSF47473">
    <property type="entry name" value="EF-hand"/>
    <property type="match status" value="1"/>
</dbReference>
<dbReference type="InterPro" id="IPR005821">
    <property type="entry name" value="Ion_trans_dom"/>
</dbReference>
<feature type="transmembrane region" description="Helical" evidence="18">
    <location>
        <begin position="1336"/>
        <end position="1359"/>
    </location>
</feature>
<keyword evidence="14" id="KW-0407">Ion channel</keyword>
<evidence type="ECO:0000256" key="4">
    <source>
        <dbReference type="ARBA" id="ARBA00022553"/>
    </source>
</evidence>
<evidence type="ECO:0000256" key="5">
    <source>
        <dbReference type="ARBA" id="ARBA00022568"/>
    </source>
</evidence>
<feature type="transmembrane region" description="Helical" evidence="18">
    <location>
        <begin position="1163"/>
        <end position="1187"/>
    </location>
</feature>
<feature type="compositionally biased region" description="Polar residues" evidence="17">
    <location>
        <begin position="1876"/>
        <end position="1903"/>
    </location>
</feature>
<dbReference type="PROSITE" id="PS50222">
    <property type="entry name" value="EF_HAND_2"/>
    <property type="match status" value="1"/>
</dbReference>
<evidence type="ECO:0000259" key="19">
    <source>
        <dbReference type="PROSITE" id="PS50222"/>
    </source>
</evidence>
<dbReference type="Proteomes" id="UP000789572">
    <property type="component" value="Unassembled WGS sequence"/>
</dbReference>
<keyword evidence="9" id="KW-0851">Voltage-gated channel</keyword>
<evidence type="ECO:0000256" key="8">
    <source>
        <dbReference type="ARBA" id="ARBA00022837"/>
    </source>
</evidence>
<evidence type="ECO:0000256" key="11">
    <source>
        <dbReference type="ARBA" id="ARBA00023065"/>
    </source>
</evidence>
<dbReference type="GO" id="GO:0005509">
    <property type="term" value="F:calcium ion binding"/>
    <property type="evidence" value="ECO:0007669"/>
    <property type="project" value="InterPro"/>
</dbReference>
<evidence type="ECO:0000256" key="9">
    <source>
        <dbReference type="ARBA" id="ARBA00022882"/>
    </source>
</evidence>
<evidence type="ECO:0000256" key="3">
    <source>
        <dbReference type="ARBA" id="ARBA00022475"/>
    </source>
</evidence>
<dbReference type="SUPFAM" id="SSF81324">
    <property type="entry name" value="Voltage-gated potassium channels"/>
    <property type="match status" value="4"/>
</dbReference>
<dbReference type="GO" id="GO:0008331">
    <property type="term" value="F:high voltage-gated calcium channel activity"/>
    <property type="evidence" value="ECO:0007669"/>
    <property type="project" value="TreeGrafter"/>
</dbReference>
<feature type="compositionally biased region" description="Basic and acidic residues" evidence="17">
    <location>
        <begin position="155"/>
        <end position="166"/>
    </location>
</feature>
<keyword evidence="3" id="KW-1003">Cell membrane</keyword>
<feature type="compositionally biased region" description="Polar residues" evidence="17">
    <location>
        <begin position="75"/>
        <end position="85"/>
    </location>
</feature>
<feature type="compositionally biased region" description="Polar residues" evidence="17">
    <location>
        <begin position="33"/>
        <end position="58"/>
    </location>
</feature>
<name>A0A9N9G553_9GLOM</name>
<feature type="transmembrane region" description="Helical" evidence="18">
    <location>
        <begin position="1119"/>
        <end position="1143"/>
    </location>
</feature>
<keyword evidence="7 18" id="KW-0812">Transmembrane</keyword>
<organism evidence="20 21">
    <name type="scientific">Paraglomus occultum</name>
    <dbReference type="NCBI Taxonomy" id="144539"/>
    <lineage>
        <taxon>Eukaryota</taxon>
        <taxon>Fungi</taxon>
        <taxon>Fungi incertae sedis</taxon>
        <taxon>Mucoromycota</taxon>
        <taxon>Glomeromycotina</taxon>
        <taxon>Glomeromycetes</taxon>
        <taxon>Paraglomerales</taxon>
        <taxon>Paraglomeraceae</taxon>
        <taxon>Paraglomus</taxon>
    </lineage>
</organism>
<feature type="transmembrane region" description="Helical" evidence="18">
    <location>
        <begin position="740"/>
        <end position="757"/>
    </location>
</feature>
<dbReference type="InterPro" id="IPR050599">
    <property type="entry name" value="VDCC_alpha-1_subunit"/>
</dbReference>
<comment type="subcellular location">
    <subcellularLocation>
        <location evidence="1">Cell membrane</location>
        <topology evidence="1">Multi-pass membrane protein</topology>
    </subcellularLocation>
</comment>
<evidence type="ECO:0000256" key="12">
    <source>
        <dbReference type="ARBA" id="ARBA00023136"/>
    </source>
</evidence>
<feature type="transmembrane region" description="Helical" evidence="18">
    <location>
        <begin position="1208"/>
        <end position="1236"/>
    </location>
</feature>
<evidence type="ECO:0000256" key="16">
    <source>
        <dbReference type="ARBA" id="ARBA00067459"/>
    </source>
</evidence>
<dbReference type="PANTHER" id="PTHR45628">
    <property type="entry name" value="VOLTAGE-DEPENDENT CALCIUM CHANNEL TYPE A SUBUNIT ALPHA-1"/>
    <property type="match status" value="1"/>
</dbReference>
<comment type="caution">
    <text evidence="20">The sequence shown here is derived from an EMBL/GenBank/DDBJ whole genome shotgun (WGS) entry which is preliminary data.</text>
</comment>
<keyword evidence="6" id="KW-0107">Calcium channel</keyword>
<feature type="transmembrane region" description="Helical" evidence="18">
    <location>
        <begin position="286"/>
        <end position="309"/>
    </location>
</feature>
<dbReference type="FunFam" id="1.10.287.70:FF:000093">
    <property type="entry name" value="Calcium channel subunit Cch1"/>
    <property type="match status" value="1"/>
</dbReference>
<proteinExistence type="inferred from homology"/>
<evidence type="ECO:0000256" key="15">
    <source>
        <dbReference type="ARBA" id="ARBA00061395"/>
    </source>
</evidence>
<feature type="transmembrane region" description="Helical" evidence="18">
    <location>
        <begin position="1423"/>
        <end position="1443"/>
    </location>
</feature>
<dbReference type="GO" id="GO:0098703">
    <property type="term" value="P:calcium ion import across plasma membrane"/>
    <property type="evidence" value="ECO:0007669"/>
    <property type="project" value="TreeGrafter"/>
</dbReference>
<keyword evidence="11" id="KW-0406">Ion transport</keyword>
<dbReference type="Gene3D" id="1.10.287.70">
    <property type="match status" value="4"/>
</dbReference>
<evidence type="ECO:0000256" key="14">
    <source>
        <dbReference type="ARBA" id="ARBA00023303"/>
    </source>
</evidence>
<dbReference type="InterPro" id="IPR027359">
    <property type="entry name" value="Volt_channel_dom_sf"/>
</dbReference>
<feature type="region of interest" description="Disordered" evidence="17">
    <location>
        <begin position="1"/>
        <end position="85"/>
    </location>
</feature>
<dbReference type="FunFam" id="1.20.120.350:FF:000079">
    <property type="entry name" value="Calcium channel subunit Cch1"/>
    <property type="match status" value="1"/>
</dbReference>
<keyword evidence="10 18" id="KW-1133">Transmembrane helix</keyword>
<keyword evidence="21" id="KW-1185">Reference proteome</keyword>
<dbReference type="InterPro" id="IPR002048">
    <property type="entry name" value="EF_hand_dom"/>
</dbReference>
<evidence type="ECO:0000313" key="20">
    <source>
        <dbReference type="EMBL" id="CAG8581095.1"/>
    </source>
</evidence>
<gene>
    <name evidence="20" type="ORF">POCULU_LOCUS6494</name>
</gene>
<feature type="compositionally biased region" description="Polar residues" evidence="17">
    <location>
        <begin position="8"/>
        <end position="25"/>
    </location>
</feature>
<evidence type="ECO:0000256" key="6">
    <source>
        <dbReference type="ARBA" id="ARBA00022673"/>
    </source>
</evidence>
<feature type="transmembrane region" description="Helical" evidence="18">
    <location>
        <begin position="687"/>
        <end position="705"/>
    </location>
</feature>
<feature type="transmembrane region" description="Helical" evidence="18">
    <location>
        <begin position="329"/>
        <end position="353"/>
    </location>
</feature>
<dbReference type="OrthoDB" id="416585at2759"/>
<feature type="transmembrane region" description="Helical" evidence="18">
    <location>
        <begin position="577"/>
        <end position="603"/>
    </location>
</feature>
<dbReference type="GO" id="GO:0005891">
    <property type="term" value="C:voltage-gated calcium channel complex"/>
    <property type="evidence" value="ECO:0007669"/>
    <property type="project" value="TreeGrafter"/>
</dbReference>
<keyword evidence="13" id="KW-0325">Glycoprotein</keyword>
<feature type="region of interest" description="Disordered" evidence="17">
    <location>
        <begin position="1876"/>
        <end position="1908"/>
    </location>
</feature>
<feature type="compositionally biased region" description="Polar residues" evidence="17">
    <location>
        <begin position="137"/>
        <end position="147"/>
    </location>
</feature>
<keyword evidence="12 18" id="KW-0472">Membrane</keyword>
<feature type="transmembrane region" description="Helical" evidence="18">
    <location>
        <begin position="1449"/>
        <end position="1469"/>
    </location>
</feature>
<dbReference type="EMBL" id="CAJVPJ010001210">
    <property type="protein sequence ID" value="CAG8581095.1"/>
    <property type="molecule type" value="Genomic_DNA"/>
</dbReference>
<keyword evidence="5" id="KW-0109">Calcium transport</keyword>
<keyword evidence="8" id="KW-0106">Calcium</keyword>
<protein>
    <recommendedName>
        <fullName evidence="16">Calcium-channel protein CCH1</fullName>
    </recommendedName>
</protein>
<feature type="transmembrane region" description="Helical" evidence="18">
    <location>
        <begin position="852"/>
        <end position="875"/>
    </location>
</feature>
<evidence type="ECO:0000256" key="13">
    <source>
        <dbReference type="ARBA" id="ARBA00023180"/>
    </source>
</evidence>
<feature type="transmembrane region" description="Helical" evidence="18">
    <location>
        <begin position="1543"/>
        <end position="1565"/>
    </location>
</feature>
<dbReference type="Pfam" id="PF00520">
    <property type="entry name" value="Ion_trans"/>
    <property type="match status" value="4"/>
</dbReference>
<evidence type="ECO:0000256" key="17">
    <source>
        <dbReference type="SAM" id="MobiDB-lite"/>
    </source>
</evidence>
<evidence type="ECO:0000256" key="2">
    <source>
        <dbReference type="ARBA" id="ARBA00022448"/>
    </source>
</evidence>
<dbReference type="Gene3D" id="1.20.120.350">
    <property type="entry name" value="Voltage-gated potassium channels. Chain C"/>
    <property type="match status" value="4"/>
</dbReference>
<feature type="transmembrane region" description="Helical" evidence="18">
    <location>
        <begin position="539"/>
        <end position="557"/>
    </location>
</feature>
<feature type="transmembrane region" description="Helical" evidence="18">
    <location>
        <begin position="450"/>
        <end position="470"/>
    </location>
</feature>
<keyword evidence="4" id="KW-0597">Phosphoprotein</keyword>
<feature type="region of interest" description="Disordered" evidence="17">
    <location>
        <begin position="128"/>
        <end position="170"/>
    </location>
</feature>
<keyword evidence="2" id="KW-0813">Transport</keyword>
<feature type="transmembrane region" description="Helical" evidence="18">
    <location>
        <begin position="1088"/>
        <end position="1107"/>
    </location>
</feature>
<sequence>MEDGDGSQLESDSRFISINNTNVNDSLPDDPTQETLLDSSGLTRRHSPMSSSRVTFSEESTERVPLTGRSRTLRPASTQRPSMSSIRTWNSSDFLFSDGERLSRNASEDLTRVPSFLDRRQLSYSSGDDVVEMSHVGQGSSSTGNGLSKTRTKSKKDSKEPLDRLHPRIASLKQTRSLNRMSQMLARVSSRVVNIANVPRVQQEKEEMDTMQTPLPPRTSSRKHLEELYAKRNGAEGMRDFSSDLYTKVSDKLKATYTLSPEIRLEDRSLYIFGPKNSIRLWLHGVLINPWTESIILLLIVTNLILLSIQAWTPVETPEAAWGKSWIDYALLAIFTIFTFEIIARVIVSGFIINPKQSSKSISADSSSNKLNESTTETRYISNAAFLRHSFNRIDLLAVTSFWIDLTLNLMGVHDVRIWKALSTLRSLRLLSVTSGSSTILESLKKSVPLLVNVTFFVGFFFVLFSIIAVQSFKGSLLRRCVVSDTNSTLDNQLCGGYYENGEQHPYIRLDGSEGAIKGFICPSGQICKEVENPSNGTVSFDNIFTSMVIVFVISSVQNWTDIMYQTMDSDFDWSCLFFIVAVIVLNFWLINLFVAVVTTMFAKIREDSSHSAFTLSKTAPILADDDEEWTLQEGAQKTVRVNKLMRIVEETKYVWVLAILVDLIIMGFRSANMSPETERFLSNTELAFTIAFAIEIIIRFAAYLPDWRLFFRKKKNVVDLTLAVVTCLIQVPLIKNSIAFPYLTAFQIARAYRIVIAIPRMRALLTKVLGSAIGLANLIFFIVLIDFIAAIIGVQLLRGNIPSQDENGNDILVRFSDIYNGFVGMYQLFSGENWTTVLYNAMQYENRTISAAAVAIFLIVWVSLSNFVLLNMFIAVVQENFEIAEEEKRKRQLRAFIRKADPIVKTETVINKWNPYRFFKAKPKTLAVASIPSGLILHTQKSRVRDFMHDSDMDKQNKFKDEPIKRRFNVMRKLKRWFRVDEDDEEHVPLTAYMARRHSSIDDTNNGTIVASEPGKSLEISRDDIHERHAQKVDFISAHPNYDAALWFISPRNRIRHYCQLLVPPSFGERTFGTRQSHTLSLVFSSFIYSCIIASVVVACITNPAYQKQYYIDYIRPGTWFWITDVVFTGIFTFEFLVKIIADGFLLTPNAYLLNVWNMLDFFVLITLYISTFAVLLKATVLSRAIRAFKALRALRLINLSSRVKETFNSILIAGAPRIFDASFVSISLIIPFALYGQNIFSGLLFYCNDNGDNIAGKDDCFGEYSTSPYNLDTQMLTPRVWSNPYVWSFDTFRAGLLILFEIVSGEGWIDVMASTMSITGLNQQPRQDATKWNAVFFMVFNMAGAVFVLTLFISVIIENFMSRSGFAFLTADQKRWMDLKKLLKQIRPSKRPKIRPTNKLRGFCYDQVIVKKGWLSKFMTITYILHIITLMTEFRAAPPWLETLRKILFLVFIAIYILDICIKLAGFGWTTFRRNRWNLYDLFIVFGAATTTIPFSFQTRVDDTVVQLQKLFLVGIAFKIVQKSDSLNQLFKNMAASLPSIFNLFAVWFVIFCIYAIMFMEIFGLTKFGQNGSPHVNFRNFWNAMLTLVRMSTGEGWNQIMHDFAVEPPDCVDNKSYLLSDCGSEPWAYFLFITWNVLSMYIFANMFIVVVIDNFSYCYQIAAEFSLVNREQIRQFKKAWAEIDRNRTGYIKSQDFAKFFGKLSGIFEVKIYEDQHQIKSLIDRSKAESLWGSSRQKGVYNIDRIDIRKLKQNIAMINMAKVRERRRTYSHLYNEALLSVERDSRDNEKGISFTNMLLMLAHYKLVDDDQSLEIDELLKRKEKMERVADAVNRDRVKSLLKAIYWYRKHQIMKAKMTETIEAVPEITVELSDKPSQTLRIHTSSARSSQMTLPMSPGTPNSPVFDADQDLSTRASAELRRSYVSDDIDSESVEWASFDANHEMNDQTAEEVLNSLQNNFWHDVLKEMSEEDSQSKS</sequence>
<feature type="transmembrane region" description="Helical" evidence="18">
    <location>
        <begin position="717"/>
        <end position="734"/>
    </location>
</feature>
<evidence type="ECO:0000313" key="21">
    <source>
        <dbReference type="Proteomes" id="UP000789572"/>
    </source>
</evidence>
<dbReference type="SMART" id="SM00054">
    <property type="entry name" value="EFh"/>
    <property type="match status" value="1"/>
</dbReference>